<protein>
    <recommendedName>
        <fullName evidence="3">GAF domain-containing protein</fullName>
    </recommendedName>
</protein>
<keyword evidence="2" id="KW-1185">Reference proteome</keyword>
<sequence>MEDVRTTHKVYRYEVLLQAIDFFTQRFNLDQLGAYAFDFTNEILTLNSSALFIREGDNYVLKNARLYEIKQYSIAHNRFFEDLPVLHGDIITNRFDTFFSEEVIKDFNIQLVIPLVIHDYLYGFIISNGKILGNLEEDDRVIASSLTKLFRNSLENSKQIHELYLKTKELDQKIFNLFAINQSAKSLLSEVNLDKLYSLATDIFSEITCSKVTSFGVYDSISKSIKVLGYRNVHNYTKFLTELHISNRSYHAYKIVLDIEKDLESIQTIFTNWEEFYALQAKYVILLVKDEILGVITLSEAVNDRLYDDATFELVETLASFTHIAISNALLFKEMLTQKERVERKFSILDTLNRVIRTVNLSNSIEELSDLVLKVLTINFGIKKAFFAYQDQEKYAITHSIGLEDKKISFTINDAWQKAQQRETIQDFHQGAIKDFFEESLVDVIGSSNCLVISPMGSGSSCAYEKSSPMGFLVVIETRDSLKEEEVLLIDTIVKNISPIVTQMRINQQIKQEYQKDPVKEFFQAVEKKITERQEFDLEFYVYFRILNKNPFEEVQYIPHEGTESFVVSNYIFLLSYETIDNNHFCNVPRFETVEELCSFDYHKLYACVR</sequence>
<proteinExistence type="predicted"/>
<evidence type="ECO:0000313" key="1">
    <source>
        <dbReference type="EMBL" id="AOT69428.1"/>
    </source>
</evidence>
<reference evidence="1 2" key="1">
    <citation type="submission" date="2016-09" db="EMBL/GenBank/DDBJ databases">
        <title>Genomic analysis reveals versatility of anaerobic energy metabolism of Geosporobacter ferrireducens IRF9 of phylum Firmicutes.</title>
        <authorList>
            <person name="Kim S.-J."/>
        </authorList>
    </citation>
    <scope>NUCLEOTIDE SEQUENCE [LARGE SCALE GENOMIC DNA]</scope>
    <source>
        <strain evidence="1 2">IRF9</strain>
    </source>
</reference>
<organism evidence="1 2">
    <name type="scientific">Geosporobacter ferrireducens</name>
    <dbReference type="NCBI Taxonomy" id="1424294"/>
    <lineage>
        <taxon>Bacteria</taxon>
        <taxon>Bacillati</taxon>
        <taxon>Bacillota</taxon>
        <taxon>Clostridia</taxon>
        <taxon>Peptostreptococcales</taxon>
        <taxon>Thermotaleaceae</taxon>
        <taxon>Geosporobacter</taxon>
    </lineage>
</organism>
<dbReference type="AlphaFoldDB" id="A0A1D8GEV9"/>
<dbReference type="InterPro" id="IPR029016">
    <property type="entry name" value="GAF-like_dom_sf"/>
</dbReference>
<evidence type="ECO:0008006" key="3">
    <source>
        <dbReference type="Google" id="ProtNLM"/>
    </source>
</evidence>
<dbReference type="SUPFAM" id="SSF55781">
    <property type="entry name" value="GAF domain-like"/>
    <property type="match status" value="1"/>
</dbReference>
<dbReference type="Gene3D" id="3.30.450.40">
    <property type="match status" value="1"/>
</dbReference>
<evidence type="ECO:0000313" key="2">
    <source>
        <dbReference type="Proteomes" id="UP000095743"/>
    </source>
</evidence>
<dbReference type="OrthoDB" id="1736267at2"/>
<dbReference type="Proteomes" id="UP000095743">
    <property type="component" value="Chromosome"/>
</dbReference>
<name>A0A1D8GEV9_9FIRM</name>
<dbReference type="KEGG" id="gfe:Gferi_07500"/>
<accession>A0A1D8GEV9</accession>
<dbReference type="EMBL" id="CP017269">
    <property type="protein sequence ID" value="AOT69428.1"/>
    <property type="molecule type" value="Genomic_DNA"/>
</dbReference>
<gene>
    <name evidence="1" type="ORF">Gferi_07500</name>
</gene>
<dbReference type="RefSeq" id="WP_069975077.1">
    <property type="nucleotide sequence ID" value="NZ_CP017269.1"/>
</dbReference>